<feature type="non-terminal residue" evidence="1">
    <location>
        <position position="460"/>
    </location>
</feature>
<dbReference type="OrthoDB" id="10587656at2759"/>
<accession>A0A812LC67</accession>
<protein>
    <recommendedName>
        <fullName evidence="3">Reverse transcriptase domain-containing protein</fullName>
    </recommendedName>
</protein>
<evidence type="ECO:0008006" key="3">
    <source>
        <dbReference type="Google" id="ProtNLM"/>
    </source>
</evidence>
<sequence length="460" mass="50028">MKHFASYGPRPEWKLDIKAVPTLLQVESTIRSLQKNKAAGADSVTSELLRAHAPATSRQLLPVLAKASLRALEPVAFRGGELFLLAKKGMDLISLVAKTFFVHANVQHQAAALVFFDLKAACYQVLRQALVETCDSDASLLRLFHALNIPPAAICELKEHLAKASLLVEAQVSAHTRALVTDLFEGTYFRLSTSADLTLTGRGSRPGDPMADILFAFTLSAFVKSSQVELGRRGLLADWPMQSTRPDFIAFDGPVFLSCPAWADDFFLPQSSHTFAGLVQHVVASVEVLQARATAAGMTVKYGEDKTAVLFPAELLARHSSLLDTAEGGLGLYIRDSQAGRHFLPAVQAYKHLGGILTSDANPMPDLHLRFAHAMGVLRPLRKRLFGALRFDLAVRRNLLRSLAVSRYVHSASSLIFPAPSPPLALAKDLVSFLPFYGTTGLVPQGAMRLLSPSLKPFMI</sequence>
<proteinExistence type="predicted"/>
<reference evidence="1" key="1">
    <citation type="submission" date="2021-02" db="EMBL/GenBank/DDBJ databases">
        <authorList>
            <person name="Dougan E. K."/>
            <person name="Rhodes N."/>
            <person name="Thang M."/>
            <person name="Chan C."/>
        </authorList>
    </citation>
    <scope>NUCLEOTIDE SEQUENCE</scope>
</reference>
<dbReference type="AlphaFoldDB" id="A0A812LC67"/>
<comment type="caution">
    <text evidence="1">The sequence shown here is derived from an EMBL/GenBank/DDBJ whole genome shotgun (WGS) entry which is preliminary data.</text>
</comment>
<evidence type="ECO:0000313" key="2">
    <source>
        <dbReference type="Proteomes" id="UP000601435"/>
    </source>
</evidence>
<evidence type="ECO:0000313" key="1">
    <source>
        <dbReference type="EMBL" id="CAE7239319.1"/>
    </source>
</evidence>
<gene>
    <name evidence="1" type="ORF">SNEC2469_LOCUS4211</name>
</gene>
<name>A0A812LC67_9DINO</name>
<keyword evidence="2" id="KW-1185">Reference proteome</keyword>
<dbReference type="Proteomes" id="UP000601435">
    <property type="component" value="Unassembled WGS sequence"/>
</dbReference>
<organism evidence="1 2">
    <name type="scientific">Symbiodinium necroappetens</name>
    <dbReference type="NCBI Taxonomy" id="1628268"/>
    <lineage>
        <taxon>Eukaryota</taxon>
        <taxon>Sar</taxon>
        <taxon>Alveolata</taxon>
        <taxon>Dinophyceae</taxon>
        <taxon>Suessiales</taxon>
        <taxon>Symbiodiniaceae</taxon>
        <taxon>Symbiodinium</taxon>
    </lineage>
</organism>
<dbReference type="EMBL" id="CAJNJA010008684">
    <property type="protein sequence ID" value="CAE7239319.1"/>
    <property type="molecule type" value="Genomic_DNA"/>
</dbReference>